<accession>A0A2W2BU40</accession>
<dbReference type="PANTHER" id="PTHR11803:SF58">
    <property type="entry name" value="PROTEIN HMF1-RELATED"/>
    <property type="match status" value="1"/>
</dbReference>
<dbReference type="SUPFAM" id="SSF55298">
    <property type="entry name" value="YjgF-like"/>
    <property type="match status" value="1"/>
</dbReference>
<proteinExistence type="inferred from homology"/>
<comment type="caution">
    <text evidence="2">The sequence shown here is derived from an EMBL/GenBank/DDBJ whole genome shotgun (WGS) entry which is preliminary data.</text>
</comment>
<dbReference type="InterPro" id="IPR006175">
    <property type="entry name" value="YjgF/YER057c/UK114"/>
</dbReference>
<evidence type="ECO:0000256" key="1">
    <source>
        <dbReference type="ARBA" id="ARBA00010552"/>
    </source>
</evidence>
<dbReference type="AlphaFoldDB" id="A0A2W2BU40"/>
<organism evidence="2 3">
    <name type="scientific">Jiangella anatolica</name>
    <dbReference type="NCBI Taxonomy" id="2670374"/>
    <lineage>
        <taxon>Bacteria</taxon>
        <taxon>Bacillati</taxon>
        <taxon>Actinomycetota</taxon>
        <taxon>Actinomycetes</taxon>
        <taxon>Jiangellales</taxon>
        <taxon>Jiangellaceae</taxon>
        <taxon>Jiangella</taxon>
    </lineage>
</organism>
<name>A0A2W2BU40_9ACTN</name>
<dbReference type="GO" id="GO:0005829">
    <property type="term" value="C:cytosol"/>
    <property type="evidence" value="ECO:0007669"/>
    <property type="project" value="TreeGrafter"/>
</dbReference>
<sequence>MTLITHINPESMHSNPAFSWAVRVAAGADLVFIGGQNGVDGSGQVVAPDIASQTRQALTNLLTVLEAAGAKPEDVVKWTILIKEGASLQEGFAAFGEVWGQRPNPPAITGAFVAGLAVPGALVEIEAVAAVPPAG</sequence>
<dbReference type="CDD" id="cd00448">
    <property type="entry name" value="YjgF_YER057c_UK114_family"/>
    <property type="match status" value="1"/>
</dbReference>
<dbReference type="GO" id="GO:0019239">
    <property type="term" value="F:deaminase activity"/>
    <property type="evidence" value="ECO:0007669"/>
    <property type="project" value="TreeGrafter"/>
</dbReference>
<comment type="similarity">
    <text evidence="1">Belongs to the RutC family.</text>
</comment>
<dbReference type="EMBL" id="POTW01000024">
    <property type="protein sequence ID" value="PZF83548.1"/>
    <property type="molecule type" value="Genomic_DNA"/>
</dbReference>
<dbReference type="Pfam" id="PF01042">
    <property type="entry name" value="Ribonuc_L-PSP"/>
    <property type="match status" value="1"/>
</dbReference>
<dbReference type="PANTHER" id="PTHR11803">
    <property type="entry name" value="2-IMINOBUTANOATE/2-IMINOPROPANOATE DEAMINASE RIDA"/>
    <property type="match status" value="1"/>
</dbReference>
<evidence type="ECO:0000313" key="2">
    <source>
        <dbReference type="EMBL" id="PZF83548.1"/>
    </source>
</evidence>
<protein>
    <submittedName>
        <fullName evidence="2">RidA family protein</fullName>
    </submittedName>
</protein>
<dbReference type="Proteomes" id="UP000248764">
    <property type="component" value="Unassembled WGS sequence"/>
</dbReference>
<dbReference type="RefSeq" id="WP_111254951.1">
    <property type="nucleotide sequence ID" value="NZ_POTW01000024.1"/>
</dbReference>
<dbReference type="InterPro" id="IPR035959">
    <property type="entry name" value="RutC-like_sf"/>
</dbReference>
<reference evidence="2 3" key="1">
    <citation type="submission" date="2018-01" db="EMBL/GenBank/DDBJ databases">
        <title>Draft genome sequence of Jiangella sp. GTF31.</title>
        <authorList>
            <person name="Sahin N."/>
            <person name="Ay H."/>
            <person name="Saygin H."/>
        </authorList>
    </citation>
    <scope>NUCLEOTIDE SEQUENCE [LARGE SCALE GENOMIC DNA]</scope>
    <source>
        <strain evidence="2 3">GTF31</strain>
    </source>
</reference>
<keyword evidence="3" id="KW-1185">Reference proteome</keyword>
<gene>
    <name evidence="2" type="ORF">C1I92_12300</name>
</gene>
<evidence type="ECO:0000313" key="3">
    <source>
        <dbReference type="Proteomes" id="UP000248764"/>
    </source>
</evidence>
<dbReference type="Gene3D" id="3.30.1330.40">
    <property type="entry name" value="RutC-like"/>
    <property type="match status" value="1"/>
</dbReference>